<dbReference type="GO" id="GO:0017178">
    <property type="term" value="F:diphthine-ammonia ligase activity"/>
    <property type="evidence" value="ECO:0007669"/>
    <property type="project" value="TreeGrafter"/>
</dbReference>
<evidence type="ECO:0000313" key="3">
    <source>
        <dbReference type="Proteomes" id="UP000283387"/>
    </source>
</evidence>
<dbReference type="Gene3D" id="3.90.1490.10">
    <property type="entry name" value="putative n-type atp pyrophosphatase, domain 2"/>
    <property type="match status" value="1"/>
</dbReference>
<dbReference type="InterPro" id="IPR014729">
    <property type="entry name" value="Rossmann-like_a/b/a_fold"/>
</dbReference>
<dbReference type="AlphaFoldDB" id="A0A419WA23"/>
<dbReference type="GO" id="GO:0017183">
    <property type="term" value="P:protein histidyl modification to diphthamide"/>
    <property type="evidence" value="ECO:0007669"/>
    <property type="project" value="TreeGrafter"/>
</dbReference>
<dbReference type="NCBIfam" id="TIGR00290">
    <property type="entry name" value="MJ0570_dom"/>
    <property type="match status" value="1"/>
</dbReference>
<dbReference type="SUPFAM" id="SSF52402">
    <property type="entry name" value="Adenine nucleotide alpha hydrolases-like"/>
    <property type="match status" value="1"/>
</dbReference>
<accession>A0A419WA23</accession>
<sequence>MGRPQKGGEPEDLPQTTSINRIFGEQDRWNTHSISIYPRIIIDSSEMNVFVSWSGGKDCMLALHRTLKSGSHRVMGLLNMCDRDSQLSRSHGLKKELIQRQADALGLRLIQPETRNGEYEKDFKAAIAELKAERLEGVVFGDIYLMEHRTWIERVCSEMGIAAIFPIWGNTTNGLARELLLEGYQPLVVAVRNEPLPQSYLGRIFDAQMIAELEAMEGVDICAENGEFHSFVIDGPIFRHRVSVKHGQSYFDKNHWYLPLN</sequence>
<evidence type="ECO:0000259" key="1">
    <source>
        <dbReference type="Pfam" id="PF01902"/>
    </source>
</evidence>
<organism evidence="2 3">
    <name type="scientific">Mangrovibacterium diazotrophicum</name>
    <dbReference type="NCBI Taxonomy" id="1261403"/>
    <lineage>
        <taxon>Bacteria</taxon>
        <taxon>Pseudomonadati</taxon>
        <taxon>Bacteroidota</taxon>
        <taxon>Bacteroidia</taxon>
        <taxon>Marinilabiliales</taxon>
        <taxon>Prolixibacteraceae</taxon>
        <taxon>Mangrovibacterium</taxon>
    </lineage>
</organism>
<proteinExistence type="predicted"/>
<dbReference type="PANTHER" id="PTHR12196">
    <property type="entry name" value="DOMAIN OF UNKNOWN FUNCTION 71 DUF71 -CONTAINING PROTEIN"/>
    <property type="match status" value="1"/>
</dbReference>
<dbReference type="InterPro" id="IPR002761">
    <property type="entry name" value="Diphthami_syn_dom"/>
</dbReference>
<name>A0A419WA23_9BACT</name>
<feature type="domain" description="Diphthamide synthase" evidence="1">
    <location>
        <begin position="47"/>
        <end position="259"/>
    </location>
</feature>
<dbReference type="InterPro" id="IPR030662">
    <property type="entry name" value="DPH6/MJ0570"/>
</dbReference>
<gene>
    <name evidence="2" type="ORF">BC643_2674</name>
</gene>
<dbReference type="Gene3D" id="3.40.50.620">
    <property type="entry name" value="HUPs"/>
    <property type="match status" value="1"/>
</dbReference>
<dbReference type="CDD" id="cd01994">
    <property type="entry name" value="AANH_PF0828-like"/>
    <property type="match status" value="1"/>
</dbReference>
<protein>
    <submittedName>
        <fullName evidence="2">Uncharacterized protein (TIGR00290 family)</fullName>
    </submittedName>
</protein>
<comment type="caution">
    <text evidence="2">The sequence shown here is derived from an EMBL/GenBank/DDBJ whole genome shotgun (WGS) entry which is preliminary data.</text>
</comment>
<keyword evidence="3" id="KW-1185">Reference proteome</keyword>
<evidence type="ECO:0000313" key="2">
    <source>
        <dbReference type="EMBL" id="RKD92303.1"/>
    </source>
</evidence>
<dbReference type="PANTHER" id="PTHR12196:SF2">
    <property type="entry name" value="DIPHTHINE--AMMONIA LIGASE"/>
    <property type="match status" value="1"/>
</dbReference>
<dbReference type="Pfam" id="PF01902">
    <property type="entry name" value="Diphthami_syn_2"/>
    <property type="match status" value="1"/>
</dbReference>
<dbReference type="EMBL" id="RAPN01000001">
    <property type="protein sequence ID" value="RKD92303.1"/>
    <property type="molecule type" value="Genomic_DNA"/>
</dbReference>
<reference evidence="2 3" key="1">
    <citation type="submission" date="2018-09" db="EMBL/GenBank/DDBJ databases">
        <title>Genomic Encyclopedia of Archaeal and Bacterial Type Strains, Phase II (KMG-II): from individual species to whole genera.</title>
        <authorList>
            <person name="Goeker M."/>
        </authorList>
    </citation>
    <scope>NUCLEOTIDE SEQUENCE [LARGE SCALE GENOMIC DNA]</scope>
    <source>
        <strain evidence="2 3">DSM 27148</strain>
    </source>
</reference>
<dbReference type="Proteomes" id="UP000283387">
    <property type="component" value="Unassembled WGS sequence"/>
</dbReference>